<organism evidence="2 3">
    <name type="scientific">Mycolicibacter nonchromogenicus</name>
    <name type="common">Mycobacterium nonchromogenicum</name>
    <dbReference type="NCBI Taxonomy" id="1782"/>
    <lineage>
        <taxon>Bacteria</taxon>
        <taxon>Bacillati</taxon>
        <taxon>Actinomycetota</taxon>
        <taxon>Actinomycetes</taxon>
        <taxon>Mycobacteriales</taxon>
        <taxon>Mycobacteriaceae</taxon>
        <taxon>Mycolicibacter</taxon>
    </lineage>
</organism>
<dbReference type="EMBL" id="LQPI01000055">
    <property type="protein sequence ID" value="ORW18512.1"/>
    <property type="molecule type" value="Genomic_DNA"/>
</dbReference>
<dbReference type="AlphaFoldDB" id="A0A1X1Z5A0"/>
<dbReference type="STRING" id="1782.AWC18_15475"/>
<evidence type="ECO:0000313" key="3">
    <source>
        <dbReference type="Proteomes" id="UP000193108"/>
    </source>
</evidence>
<dbReference type="Pfam" id="PF14258">
    <property type="entry name" value="DUF4350"/>
    <property type="match status" value="1"/>
</dbReference>
<reference evidence="2 3" key="1">
    <citation type="submission" date="2016-01" db="EMBL/GenBank/DDBJ databases">
        <title>The new phylogeny of the genus Mycobacterium.</title>
        <authorList>
            <person name="Tarcisio F."/>
            <person name="Conor M."/>
            <person name="Antonella G."/>
            <person name="Elisabetta G."/>
            <person name="Giulia F.S."/>
            <person name="Sara T."/>
            <person name="Anna F."/>
            <person name="Clotilde B."/>
            <person name="Roberto B."/>
            <person name="Veronica D.S."/>
            <person name="Fabio R."/>
            <person name="Monica P."/>
            <person name="Olivier J."/>
            <person name="Enrico T."/>
            <person name="Nicola S."/>
        </authorList>
    </citation>
    <scope>NUCLEOTIDE SEQUENCE [LARGE SCALE GENOMIC DNA]</scope>
    <source>
        <strain evidence="2 3">DSM 44164</strain>
    </source>
</reference>
<protein>
    <recommendedName>
        <fullName evidence="1">DUF4350 domain-containing protein</fullName>
    </recommendedName>
</protein>
<sequence length="369" mass="39454">MTTRRRTWLWVAAALAVIVAVSAVGAYLTTPRPGGRMDPNATSPEGTHALVTLLRHQGVEVVTAGTVEDVALHARPGTLVLVARTQRIASSELLYRLADLPGDLLLVAPDALARRVLAPDIRSGPARAYTHQPECSLREAQRAGEVDLRTTATYTAPPDLSADSCYDGALVRYHDGARTVTVVGSETFMTNADLAREGNAALAMNLAGTSDRLIWFAPQHLQGAKSGKSSIAALIPPNARWLVWQLCVALALAAVWKGRRLGPLVSEQLPVVVRASETVEGLGRLYRSHRARDRAASALRTATVRRLAPRLGLGSGPEPPALVAAVSSRMGAHPDWVWHQLFGPAPDSDDALVALAHALDDIERQVTHS</sequence>
<evidence type="ECO:0000259" key="1">
    <source>
        <dbReference type="Pfam" id="PF14258"/>
    </source>
</evidence>
<gene>
    <name evidence="2" type="ORF">AWC18_15475</name>
</gene>
<proteinExistence type="predicted"/>
<evidence type="ECO:0000313" key="2">
    <source>
        <dbReference type="EMBL" id="ORW18512.1"/>
    </source>
</evidence>
<name>A0A1X1Z5A0_MYCNO</name>
<accession>A0A1X1Z5A0</accession>
<dbReference type="InterPro" id="IPR025646">
    <property type="entry name" value="DUF4350"/>
</dbReference>
<comment type="caution">
    <text evidence="2">The sequence shown here is derived from an EMBL/GenBank/DDBJ whole genome shotgun (WGS) entry which is preliminary data.</text>
</comment>
<dbReference type="Proteomes" id="UP000193108">
    <property type="component" value="Unassembled WGS sequence"/>
</dbReference>
<feature type="domain" description="DUF4350" evidence="1">
    <location>
        <begin position="40"/>
        <end position="206"/>
    </location>
</feature>
<dbReference type="RefSeq" id="WP_085139295.1">
    <property type="nucleotide sequence ID" value="NZ_LQPI01000055.1"/>
</dbReference>
<keyword evidence="3" id="KW-1185">Reference proteome</keyword>